<accession>A0A9P0J949</accession>
<name>A0A9P0J949_APHGO</name>
<sequence>MYLQENYQLFCFQICVQFKMPVTKNNLKDDLLATGKPKSSTIYVNRCRSSTIYGEGDPVAADVEMSECSPSDVPLQIEENVLLRNVTANRGMIYQFSLWYSKQFTMPLSYLIGIPLGWLLLGTFQYFVCIVILGDSFLDPWYFTCAWIVEVISTLPVIMIITIIKCLYVQVEILEQCEKVTWIGFTFLLFQGLAIIILLLPVSNLFKYIFGDFSRPINFFIYWMMLAFPHIMLLCFATFGCCSKMFRSFSQYFRHANNWKKHRTIQVHFETTNQRQTLHNDKNNIELQELNYHPIIRNKS</sequence>
<keyword evidence="1" id="KW-1133">Transmembrane helix</keyword>
<feature type="transmembrane region" description="Helical" evidence="1">
    <location>
        <begin position="220"/>
        <end position="242"/>
    </location>
</feature>
<keyword evidence="3" id="KW-1185">Reference proteome</keyword>
<protein>
    <submittedName>
        <fullName evidence="2">Uncharacterized protein</fullName>
    </submittedName>
</protein>
<keyword evidence="1" id="KW-0472">Membrane</keyword>
<evidence type="ECO:0000313" key="2">
    <source>
        <dbReference type="EMBL" id="CAH1731812.1"/>
    </source>
</evidence>
<proteinExistence type="predicted"/>
<feature type="transmembrane region" description="Helical" evidence="1">
    <location>
        <begin position="180"/>
        <end position="200"/>
    </location>
</feature>
<reference evidence="2" key="2">
    <citation type="submission" date="2022-10" db="EMBL/GenBank/DDBJ databases">
        <authorList>
            <consortium name="ENA_rothamsted_submissions"/>
            <consortium name="culmorum"/>
            <person name="King R."/>
        </authorList>
    </citation>
    <scope>NUCLEOTIDE SEQUENCE</scope>
</reference>
<dbReference type="Proteomes" id="UP001154329">
    <property type="component" value="Chromosome 3"/>
</dbReference>
<dbReference type="EMBL" id="OU899036">
    <property type="protein sequence ID" value="CAH1731812.1"/>
    <property type="molecule type" value="Genomic_DNA"/>
</dbReference>
<reference evidence="2" key="1">
    <citation type="submission" date="2022-02" db="EMBL/GenBank/DDBJ databases">
        <authorList>
            <person name="King R."/>
        </authorList>
    </citation>
    <scope>NUCLEOTIDE SEQUENCE</scope>
</reference>
<feature type="transmembrane region" description="Helical" evidence="1">
    <location>
        <begin position="108"/>
        <end position="134"/>
    </location>
</feature>
<gene>
    <name evidence="2" type="ORF">APHIGO_LOCUS8459</name>
</gene>
<feature type="transmembrane region" description="Helical" evidence="1">
    <location>
        <begin position="140"/>
        <end position="168"/>
    </location>
</feature>
<evidence type="ECO:0000313" key="3">
    <source>
        <dbReference type="Proteomes" id="UP001154329"/>
    </source>
</evidence>
<dbReference type="AlphaFoldDB" id="A0A9P0J949"/>
<keyword evidence="1" id="KW-0812">Transmembrane</keyword>
<organism evidence="2 3">
    <name type="scientific">Aphis gossypii</name>
    <name type="common">Cotton aphid</name>
    <dbReference type="NCBI Taxonomy" id="80765"/>
    <lineage>
        <taxon>Eukaryota</taxon>
        <taxon>Metazoa</taxon>
        <taxon>Ecdysozoa</taxon>
        <taxon>Arthropoda</taxon>
        <taxon>Hexapoda</taxon>
        <taxon>Insecta</taxon>
        <taxon>Pterygota</taxon>
        <taxon>Neoptera</taxon>
        <taxon>Paraneoptera</taxon>
        <taxon>Hemiptera</taxon>
        <taxon>Sternorrhyncha</taxon>
        <taxon>Aphidomorpha</taxon>
        <taxon>Aphidoidea</taxon>
        <taxon>Aphididae</taxon>
        <taxon>Aphidini</taxon>
        <taxon>Aphis</taxon>
        <taxon>Aphis</taxon>
    </lineage>
</organism>
<evidence type="ECO:0000256" key="1">
    <source>
        <dbReference type="SAM" id="Phobius"/>
    </source>
</evidence>